<dbReference type="InterPro" id="IPR018511">
    <property type="entry name" value="Hemolysin-typ_Ca-bd_CS"/>
</dbReference>
<dbReference type="EMBL" id="JBHTJV010000006">
    <property type="protein sequence ID" value="MFD0916474.1"/>
    <property type="molecule type" value="Genomic_DNA"/>
</dbReference>
<dbReference type="InterPro" id="IPR050557">
    <property type="entry name" value="RTX_toxin/Mannuronan_C5-epim"/>
</dbReference>
<dbReference type="PANTHER" id="PTHR38340:SF1">
    <property type="entry name" value="S-LAYER PROTEIN"/>
    <property type="match status" value="1"/>
</dbReference>
<dbReference type="InterPro" id="IPR001343">
    <property type="entry name" value="Hemolysn_Ca-bd"/>
</dbReference>
<dbReference type="RefSeq" id="WP_377212337.1">
    <property type="nucleotide sequence ID" value="NZ_JBHTJV010000006.1"/>
</dbReference>
<dbReference type="PANTHER" id="PTHR38340">
    <property type="entry name" value="S-LAYER PROTEIN"/>
    <property type="match status" value="1"/>
</dbReference>
<accession>A0ABW3FEY2</accession>
<evidence type="ECO:0000256" key="2">
    <source>
        <dbReference type="ARBA" id="ARBA00022525"/>
    </source>
</evidence>
<comment type="caution">
    <text evidence="3">The sequence shown here is derived from an EMBL/GenBank/DDBJ whole genome shotgun (WGS) entry which is preliminary data.</text>
</comment>
<reference evidence="4" key="1">
    <citation type="journal article" date="2019" name="Int. J. Syst. Evol. Microbiol.">
        <title>The Global Catalogue of Microorganisms (GCM) 10K type strain sequencing project: providing services to taxonomists for standard genome sequencing and annotation.</title>
        <authorList>
            <consortium name="The Broad Institute Genomics Platform"/>
            <consortium name="The Broad Institute Genome Sequencing Center for Infectious Disease"/>
            <person name="Wu L."/>
            <person name="Ma J."/>
        </authorList>
    </citation>
    <scope>NUCLEOTIDE SEQUENCE [LARGE SCALE GENOMIC DNA]</scope>
    <source>
        <strain evidence="4">CCUG 60023</strain>
    </source>
</reference>
<dbReference type="Proteomes" id="UP001597101">
    <property type="component" value="Unassembled WGS sequence"/>
</dbReference>
<evidence type="ECO:0000256" key="1">
    <source>
        <dbReference type="ARBA" id="ARBA00004613"/>
    </source>
</evidence>
<keyword evidence="2" id="KW-0964">Secreted</keyword>
<dbReference type="SUPFAM" id="SSF51120">
    <property type="entry name" value="beta-Roll"/>
    <property type="match status" value="8"/>
</dbReference>
<sequence length="1526" mass="159990">MPDTPLYFGTFQTRQDSFFEAIAPGFKDATNWIPLSPVREVALMINASGNIIRVERDIEGENVTSTSSVLLGYPAAKLLGTEDISGTGYEYSDIDRLAVGSADLGVLIEASDGDVHYVVFDENNAVLRDYNLTDLYPAETITQPQFLAESPTGDILVEVGRDAGSLALGFDITIAVLRANGTVEPVSTLTNEAYSLREAVALDGGGYALIYIDSDTLSNDTILQYVNGDGTLGYSTRLDADLSNTSKVQIAYDDVNNQVVAIYRSGGEVYGQVLDNSGNVVVAETNLSASLGANTPAELTALDDGTFILYDRYLDTAIHIDSTLAALGTAISLDLNSFYTTFAVDFGQIYGAVEHITRQAFLTIDAPNGLQVRPDEFMFTGTDDTFTATGFGYQRGYMGAGNDVLTEGAGSNLDVYLMEGDDTFVSNGVFGSGGSVANGGDGFDTYDDSAAQTLRYVYLSTGKLQIANGTTANFDEISNFESYIASDNGARIYDSSINELLIGGSAADRFYSRYGDDELRGGDGDDAYYLNTYKSFQNARSVTIVENNNEGTDVIRFGNNVLHGINFNLDTGTGTQGLNTFTFSSIENIRGTGENDTIVGSNGVNIIVGEEGQDVLMGLGGDDEIFGEEAGDILVGGGGSDIVSGGIGNDQFYHVDVNSATTDTYGGGAGEDSLYLRDYLVGGGLGDWTISNATIDLDGGTSFVGLHQINMTSIENVYAGLGDDMIEGDSEANKLSGNDGDDALFGYAGDDTLDGDDDNDILVGGAGNDLIRGGAGNDTFYQWYQGDYTDTIEGGAGTDTIRMEYHSTNSSFNHVPNTPLQVDGSIGQITINGNIVVNYSGIEQFYLGNSFDVFDGGFDAEIVHGLDGDDTLNGGFNTDQLFGGDGVDTINGGSGADKIEGGAGEDILSGGTGNDAFFYSSSSDFNVNETIDGGDDIDRLVVDMADGNEIEFNNISIQSIEELEFDIENSLGQGRNNTVYFDSDQFAAGGISTSLHVLGSDGQASGQDELYISVLGAQSWDFSGFTFTQWGRPEQLLQFTGDNGDNDIEATSTDDRLLGRDGDDILWGNGGNDYIDGGDDDDIISGGTGADTLIGGLGIDTADYTYTNGNLTVNMDTGQAFGTSAGWGGETLTGFENLILGGGDDIITGDNHANRIDGGGGADTIFGGAGNDTLIGGFGDDTLDGGSDTDTADYSYSNSNITIDLAAGEAYPTSAGNSVGDTLISIENVTGGGGNDIIIGNAGNNVLKGAGGSDQYYVQDAGDTIIEELGEGYDRIYVDGVSSWTLSENVERLTFLDGNNHTATGNALDNRLEGNAGDDTFVLDSGGNDIFSGGQGQDTFDARNGSLGIDIDLLSGTHGGDAAGDLFASMEVFWGSDSAAVSDTMVAGAGRAKFYGFSGNDSLTGGNTVDYLDGGVGNDVLSGMGARDGLRGFIGNDTLTGGADRDYFQYVFAEFDHDTITDYEDGLDYLRVYSAVADDVSDFTIAGNGTSTVTLTLNDGTAENTITINGNGGSNVTIDDGDFQFY</sequence>
<dbReference type="Pfam" id="PF00353">
    <property type="entry name" value="HemolysinCabind"/>
    <property type="match status" value="11"/>
</dbReference>
<dbReference type="PRINTS" id="PR00313">
    <property type="entry name" value="CABNDNGRPT"/>
</dbReference>
<protein>
    <submittedName>
        <fullName evidence="3">Beta strand repeat-containing protein</fullName>
    </submittedName>
</protein>
<gene>
    <name evidence="3" type="ORF">ACFQ14_08650</name>
</gene>
<name>A0ABW3FEY2_9HYPH</name>
<dbReference type="Gene3D" id="2.150.10.10">
    <property type="entry name" value="Serralysin-like metalloprotease, C-terminal"/>
    <property type="match status" value="7"/>
</dbReference>
<organism evidence="3 4">
    <name type="scientific">Pseudahrensia aquimaris</name>
    <dbReference type="NCBI Taxonomy" id="744461"/>
    <lineage>
        <taxon>Bacteria</taxon>
        <taxon>Pseudomonadati</taxon>
        <taxon>Pseudomonadota</taxon>
        <taxon>Alphaproteobacteria</taxon>
        <taxon>Hyphomicrobiales</taxon>
        <taxon>Ahrensiaceae</taxon>
        <taxon>Pseudahrensia</taxon>
    </lineage>
</organism>
<evidence type="ECO:0000313" key="4">
    <source>
        <dbReference type="Proteomes" id="UP001597101"/>
    </source>
</evidence>
<proteinExistence type="predicted"/>
<comment type="subcellular location">
    <subcellularLocation>
        <location evidence="1">Secreted</location>
    </subcellularLocation>
</comment>
<evidence type="ECO:0000313" key="3">
    <source>
        <dbReference type="EMBL" id="MFD0916474.1"/>
    </source>
</evidence>
<keyword evidence="4" id="KW-1185">Reference proteome</keyword>
<dbReference type="PROSITE" id="PS00330">
    <property type="entry name" value="HEMOLYSIN_CALCIUM"/>
    <property type="match status" value="5"/>
</dbReference>
<dbReference type="InterPro" id="IPR011049">
    <property type="entry name" value="Serralysin-like_metalloprot_C"/>
</dbReference>